<dbReference type="AlphaFoldDB" id="A7S5R4"/>
<keyword evidence="5 11" id="KW-0812">Transmembrane</keyword>
<dbReference type="GO" id="GO:0019432">
    <property type="term" value="P:triglyceride biosynthetic process"/>
    <property type="evidence" value="ECO:0000318"/>
    <property type="project" value="GO_Central"/>
</dbReference>
<evidence type="ECO:0000256" key="5">
    <source>
        <dbReference type="ARBA" id="ARBA00022692"/>
    </source>
</evidence>
<evidence type="ECO:0000256" key="4">
    <source>
        <dbReference type="ARBA" id="ARBA00022679"/>
    </source>
</evidence>
<evidence type="ECO:0000256" key="2">
    <source>
        <dbReference type="ARBA" id="ARBA00005420"/>
    </source>
</evidence>
<evidence type="ECO:0000256" key="10">
    <source>
        <dbReference type="ARBA" id="ARBA00023315"/>
    </source>
</evidence>
<protein>
    <recommendedName>
        <fullName evidence="11">Acyltransferase</fullName>
        <ecNumber evidence="11">2.3.1.-</ecNumber>
    </recommendedName>
</protein>
<evidence type="ECO:0000313" key="13">
    <source>
        <dbReference type="Proteomes" id="UP000001593"/>
    </source>
</evidence>
<dbReference type="GO" id="GO:0005789">
    <property type="term" value="C:endoplasmic reticulum membrane"/>
    <property type="evidence" value="ECO:0000318"/>
    <property type="project" value="GO_Central"/>
</dbReference>
<dbReference type="EMBL" id="DS469584">
    <property type="protein sequence ID" value="EDO40920.1"/>
    <property type="molecule type" value="Genomic_DNA"/>
</dbReference>
<reference evidence="12 13" key="1">
    <citation type="journal article" date="2007" name="Science">
        <title>Sea anemone genome reveals ancestral eumetazoan gene repertoire and genomic organization.</title>
        <authorList>
            <person name="Putnam N.H."/>
            <person name="Srivastava M."/>
            <person name="Hellsten U."/>
            <person name="Dirks B."/>
            <person name="Chapman J."/>
            <person name="Salamov A."/>
            <person name="Terry A."/>
            <person name="Shapiro H."/>
            <person name="Lindquist E."/>
            <person name="Kapitonov V.V."/>
            <person name="Jurka J."/>
            <person name="Genikhovich G."/>
            <person name="Grigoriev I.V."/>
            <person name="Lucas S.M."/>
            <person name="Steele R.E."/>
            <person name="Finnerty J.R."/>
            <person name="Technau U."/>
            <person name="Martindale M.Q."/>
            <person name="Rokhsar D.S."/>
        </authorList>
    </citation>
    <scope>NUCLEOTIDE SEQUENCE [LARGE SCALE GENOMIC DNA]</scope>
    <source>
        <strain evidence="13">CH2 X CH6</strain>
    </source>
</reference>
<comment type="caution">
    <text evidence="11">Lacks conserved residue(s) required for the propagation of feature annotation.</text>
</comment>
<evidence type="ECO:0000256" key="7">
    <source>
        <dbReference type="ARBA" id="ARBA00022989"/>
    </source>
</evidence>
<dbReference type="PANTHER" id="PTHR12317">
    <property type="entry name" value="DIACYLGLYCEROL O-ACYLTRANSFERASE"/>
    <property type="match status" value="1"/>
</dbReference>
<dbReference type="InterPro" id="IPR007130">
    <property type="entry name" value="DAGAT"/>
</dbReference>
<keyword evidence="9 11" id="KW-0472">Membrane</keyword>
<keyword evidence="8" id="KW-0443">Lipid metabolism</keyword>
<dbReference type="STRING" id="45351.A7S5R4"/>
<organism evidence="12 13">
    <name type="scientific">Nematostella vectensis</name>
    <name type="common">Starlet sea anemone</name>
    <dbReference type="NCBI Taxonomy" id="45351"/>
    <lineage>
        <taxon>Eukaryota</taxon>
        <taxon>Metazoa</taxon>
        <taxon>Cnidaria</taxon>
        <taxon>Anthozoa</taxon>
        <taxon>Hexacorallia</taxon>
        <taxon>Actiniaria</taxon>
        <taxon>Edwardsiidae</taxon>
        <taxon>Nematostella</taxon>
    </lineage>
</organism>
<comment type="subcellular location">
    <subcellularLocation>
        <location evidence="1 11">Endoplasmic reticulum membrane</location>
        <topology evidence="1 11">Multi-pass membrane protein</topology>
    </subcellularLocation>
</comment>
<keyword evidence="7 11" id="KW-1133">Transmembrane helix</keyword>
<dbReference type="KEGG" id="nve:5512671"/>
<evidence type="ECO:0000256" key="8">
    <source>
        <dbReference type="ARBA" id="ARBA00023098"/>
    </source>
</evidence>
<dbReference type="PANTHER" id="PTHR12317:SF79">
    <property type="entry name" value="ACYLTRANSFERASE"/>
    <property type="match status" value="1"/>
</dbReference>
<keyword evidence="13" id="KW-1185">Reference proteome</keyword>
<keyword evidence="10" id="KW-0012">Acyltransferase</keyword>
<keyword evidence="3" id="KW-0444">Lipid biosynthesis</keyword>
<feature type="transmembrane region" description="Helical" evidence="11">
    <location>
        <begin position="20"/>
        <end position="43"/>
    </location>
</feature>
<dbReference type="GO" id="GO:0004144">
    <property type="term" value="F:diacylglycerol O-acyltransferase activity"/>
    <property type="evidence" value="ECO:0000318"/>
    <property type="project" value="GO_Central"/>
</dbReference>
<dbReference type="EC" id="2.3.1.-" evidence="11"/>
<name>A7S5R4_NEMVE</name>
<evidence type="ECO:0000256" key="1">
    <source>
        <dbReference type="ARBA" id="ARBA00004477"/>
    </source>
</evidence>
<evidence type="ECO:0000256" key="6">
    <source>
        <dbReference type="ARBA" id="ARBA00022824"/>
    </source>
</evidence>
<evidence type="ECO:0000256" key="9">
    <source>
        <dbReference type="ARBA" id="ARBA00023136"/>
    </source>
</evidence>
<dbReference type="OMA" id="CTGAIHI"/>
<dbReference type="OrthoDB" id="264532at2759"/>
<evidence type="ECO:0000256" key="3">
    <source>
        <dbReference type="ARBA" id="ARBA00022516"/>
    </source>
</evidence>
<dbReference type="Pfam" id="PF03982">
    <property type="entry name" value="DAGAT"/>
    <property type="match status" value="1"/>
</dbReference>
<proteinExistence type="inferred from homology"/>
<keyword evidence="6 11" id="KW-0256">Endoplasmic reticulum</keyword>
<dbReference type="InParanoid" id="A7S5R4"/>
<dbReference type="HOGENOM" id="CLU_023995_0_2_1"/>
<evidence type="ECO:0000313" key="12">
    <source>
        <dbReference type="EMBL" id="EDO40920.1"/>
    </source>
</evidence>
<comment type="similarity">
    <text evidence="2 11">Belongs to the diacylglycerol acyltransferase family.</text>
</comment>
<dbReference type="Proteomes" id="UP000001593">
    <property type="component" value="Unassembled WGS sequence"/>
</dbReference>
<gene>
    <name evidence="12" type="ORF">NEMVEDRAFT_v1g229457</name>
</gene>
<keyword evidence="4 11" id="KW-0808">Transferase</keyword>
<dbReference type="eggNOG" id="KOG0831">
    <property type="taxonomic scope" value="Eukaryota"/>
</dbReference>
<evidence type="ECO:0000256" key="11">
    <source>
        <dbReference type="RuleBase" id="RU367023"/>
    </source>
</evidence>
<accession>A7S5R4</accession>
<dbReference type="CDD" id="cd07987">
    <property type="entry name" value="LPLAT_MGAT-like"/>
    <property type="match status" value="1"/>
</dbReference>
<sequence length="322" mass="36405">MSTALYYALTCTGAIHITSAAFLLLLFTRLWFLVALYLLWAVYDWNTQKKGGRKFGNDFMRGLPVFRYMRDYYPITLEKTAGLDPKRNYIFGYHPHGYILEGAVVGMVSDACGFRDLFPGITPHMTAHSSILHSFLFREILLSLGFVDVARESLEFALTHLGPGHSVIVVVGGAAEMMNAKEGLYALTLKNRKGFAKLALETGSPLVPMIAFGQNDVMSQLFNTMGSRFWHFNLWLRKMGRKYLGVTLSSIVLIHGRFGILMPYRTPVNIVVGRPIPVSKIAQPSQKEVDALHSRYLRDLRELFDNHKSQYNVPKGTELLYL</sequence>
<dbReference type="PhylomeDB" id="A7S5R4"/>